<organism evidence="2 3">
    <name type="scientific">Flavobacterium piscisymbiosum</name>
    <dbReference type="NCBI Taxonomy" id="2893753"/>
    <lineage>
        <taxon>Bacteria</taxon>
        <taxon>Pseudomonadati</taxon>
        <taxon>Bacteroidota</taxon>
        <taxon>Flavobacteriia</taxon>
        <taxon>Flavobacteriales</taxon>
        <taxon>Flavobacteriaceae</taxon>
        <taxon>Flavobacterium</taxon>
    </lineage>
</organism>
<proteinExistence type="predicted"/>
<dbReference type="Pfam" id="PF25200">
    <property type="entry name" value="DUF7833"/>
    <property type="match status" value="1"/>
</dbReference>
<comment type="caution">
    <text evidence="2">The sequence shown here is derived from an EMBL/GenBank/DDBJ whole genome shotgun (WGS) entry which is preliminary data.</text>
</comment>
<dbReference type="RefSeq" id="WP_230040186.1">
    <property type="nucleotide sequence ID" value="NZ_JAJJMM010000001.1"/>
</dbReference>
<evidence type="ECO:0000313" key="2">
    <source>
        <dbReference type="EMBL" id="MCC9066320.1"/>
    </source>
</evidence>
<reference evidence="2" key="1">
    <citation type="submission" date="2021-11" db="EMBL/GenBank/DDBJ databases">
        <title>Description of novel Flavobacterium species.</title>
        <authorList>
            <person name="Saticioglu I.B."/>
            <person name="Ay H."/>
            <person name="Altun S."/>
            <person name="Duman M."/>
        </authorList>
    </citation>
    <scope>NUCLEOTIDE SEQUENCE</scope>
    <source>
        <strain evidence="2">F-30</strain>
    </source>
</reference>
<dbReference type="EMBL" id="JAJJMM010000001">
    <property type="protein sequence ID" value="MCC9066320.1"/>
    <property type="molecule type" value="Genomic_DNA"/>
</dbReference>
<accession>A0ABS8MNT6</accession>
<evidence type="ECO:0000313" key="3">
    <source>
        <dbReference type="Proteomes" id="UP001430679"/>
    </source>
</evidence>
<feature type="domain" description="DUF7833" evidence="1">
    <location>
        <begin position="164"/>
        <end position="219"/>
    </location>
</feature>
<dbReference type="InterPro" id="IPR057155">
    <property type="entry name" value="DUF7833"/>
</dbReference>
<protein>
    <recommendedName>
        <fullName evidence="1">DUF7833 domain-containing protein</fullName>
    </recommendedName>
</protein>
<gene>
    <name evidence="2" type="ORF">LNP81_25305</name>
</gene>
<keyword evidence="3" id="KW-1185">Reference proteome</keyword>
<evidence type="ECO:0000259" key="1">
    <source>
        <dbReference type="Pfam" id="PF25200"/>
    </source>
</evidence>
<name>A0ABS8MNT6_9FLAO</name>
<dbReference type="Proteomes" id="UP001430679">
    <property type="component" value="Unassembled WGS sequence"/>
</dbReference>
<sequence length="245" mass="28428">MADDKLDYFKLMRDFWEFAFKNPESIKPNHCAVYAYAVEHCNRLGWKEKFGFPTSMVLDYVGIKSYSVYKKTFDDLVQFGFFEVIEYSKNQYSANIIALKENNKAPIKAHAKATPKSEECFERKLQSTCESTYQSTLQSTESIIKQENNIKPLKPLSKNEIFGDEVLQDQIWLEAISMQNRVALENVKDWILKFNQKLIVECDLKINKQDYAGHFSRWLPGEILKSKKVNKDGNTKGTGGFTKNR</sequence>